<dbReference type="EMBL" id="JALNTZ010000009">
    <property type="protein sequence ID" value="KAJ3640872.1"/>
    <property type="molecule type" value="Genomic_DNA"/>
</dbReference>
<keyword evidence="2" id="KW-1133">Transmembrane helix</keyword>
<feature type="region of interest" description="Disordered" evidence="1">
    <location>
        <begin position="180"/>
        <end position="203"/>
    </location>
</feature>
<protein>
    <submittedName>
        <fullName evidence="3">Uncharacterized protein</fullName>
    </submittedName>
</protein>
<keyword evidence="4" id="KW-1185">Reference proteome</keyword>
<comment type="caution">
    <text evidence="3">The sequence shown here is derived from an EMBL/GenBank/DDBJ whole genome shotgun (WGS) entry which is preliminary data.</text>
</comment>
<evidence type="ECO:0000313" key="3">
    <source>
        <dbReference type="EMBL" id="KAJ3640872.1"/>
    </source>
</evidence>
<feature type="transmembrane region" description="Helical" evidence="2">
    <location>
        <begin position="106"/>
        <end position="128"/>
    </location>
</feature>
<gene>
    <name evidence="3" type="ORF">Zmor_027407</name>
</gene>
<evidence type="ECO:0000313" key="4">
    <source>
        <dbReference type="Proteomes" id="UP001168821"/>
    </source>
</evidence>
<feature type="region of interest" description="Disordered" evidence="1">
    <location>
        <begin position="41"/>
        <end position="96"/>
    </location>
</feature>
<dbReference type="AlphaFoldDB" id="A0AA38HQH1"/>
<accession>A0AA38HQH1</accession>
<evidence type="ECO:0000256" key="2">
    <source>
        <dbReference type="SAM" id="Phobius"/>
    </source>
</evidence>
<feature type="compositionally biased region" description="Low complexity" evidence="1">
    <location>
        <begin position="66"/>
        <end position="76"/>
    </location>
</feature>
<name>A0AA38HQH1_9CUCU</name>
<keyword evidence="2" id="KW-0812">Transmembrane</keyword>
<keyword evidence="2" id="KW-0472">Membrane</keyword>
<proteinExistence type="predicted"/>
<reference evidence="3" key="1">
    <citation type="journal article" date="2023" name="G3 (Bethesda)">
        <title>Whole genome assemblies of Zophobas morio and Tenebrio molitor.</title>
        <authorList>
            <person name="Kaur S."/>
            <person name="Stinson S.A."/>
            <person name="diCenzo G.C."/>
        </authorList>
    </citation>
    <scope>NUCLEOTIDE SEQUENCE</scope>
    <source>
        <strain evidence="3">QUZm001</strain>
    </source>
</reference>
<organism evidence="3 4">
    <name type="scientific">Zophobas morio</name>
    <dbReference type="NCBI Taxonomy" id="2755281"/>
    <lineage>
        <taxon>Eukaryota</taxon>
        <taxon>Metazoa</taxon>
        <taxon>Ecdysozoa</taxon>
        <taxon>Arthropoda</taxon>
        <taxon>Hexapoda</taxon>
        <taxon>Insecta</taxon>
        <taxon>Pterygota</taxon>
        <taxon>Neoptera</taxon>
        <taxon>Endopterygota</taxon>
        <taxon>Coleoptera</taxon>
        <taxon>Polyphaga</taxon>
        <taxon>Cucujiformia</taxon>
        <taxon>Tenebrionidae</taxon>
        <taxon>Zophobas</taxon>
    </lineage>
</organism>
<feature type="compositionally biased region" description="Polar residues" evidence="1">
    <location>
        <begin position="192"/>
        <end position="203"/>
    </location>
</feature>
<sequence length="203" mass="22996">MSIPPDPPLDFPEIDCLIDDVPSTLPKARVTSSLDDIRAWTSAPPKRPHRNSCQISAFEAPRRKSSASNRRSSVASSRRHKTSSATTRKWLSPEQKARERKRRRTVYIVVGTFLFILFSCVLVVIVTLTHQSEWGRRNSTVARYYTFAPPADVELKTLRPTAGEEVYTVRKENEELMNSMTDEDSTNHDSLHNLTASVPNTLK</sequence>
<dbReference type="Proteomes" id="UP001168821">
    <property type="component" value="Unassembled WGS sequence"/>
</dbReference>
<evidence type="ECO:0000256" key="1">
    <source>
        <dbReference type="SAM" id="MobiDB-lite"/>
    </source>
</evidence>